<evidence type="ECO:0000313" key="1">
    <source>
        <dbReference type="EMBL" id="JAH08597.1"/>
    </source>
</evidence>
<dbReference type="EMBL" id="GBXM01099980">
    <property type="protein sequence ID" value="JAH08597.1"/>
    <property type="molecule type" value="Transcribed_RNA"/>
</dbReference>
<accession>A0A0E9PWD7</accession>
<reference evidence="1" key="1">
    <citation type="submission" date="2014-11" db="EMBL/GenBank/DDBJ databases">
        <authorList>
            <person name="Amaro Gonzalez C."/>
        </authorList>
    </citation>
    <scope>NUCLEOTIDE SEQUENCE</scope>
</reference>
<sequence length="51" mass="5801">MCPSIHSTLINTHCNINSYTTHQSLTHYSLYLRPLQIPLSTLQCCLLILSL</sequence>
<reference evidence="1" key="2">
    <citation type="journal article" date="2015" name="Fish Shellfish Immunol.">
        <title>Early steps in the European eel (Anguilla anguilla)-Vibrio vulnificus interaction in the gills: Role of the RtxA13 toxin.</title>
        <authorList>
            <person name="Callol A."/>
            <person name="Pajuelo D."/>
            <person name="Ebbesson L."/>
            <person name="Teles M."/>
            <person name="MacKenzie S."/>
            <person name="Amaro C."/>
        </authorList>
    </citation>
    <scope>NUCLEOTIDE SEQUENCE</scope>
</reference>
<proteinExistence type="predicted"/>
<name>A0A0E9PWD7_ANGAN</name>
<dbReference type="AlphaFoldDB" id="A0A0E9PWD7"/>
<protein>
    <submittedName>
        <fullName evidence="1">Uncharacterized protein</fullName>
    </submittedName>
</protein>
<organism evidence="1">
    <name type="scientific">Anguilla anguilla</name>
    <name type="common">European freshwater eel</name>
    <name type="synonym">Muraena anguilla</name>
    <dbReference type="NCBI Taxonomy" id="7936"/>
    <lineage>
        <taxon>Eukaryota</taxon>
        <taxon>Metazoa</taxon>
        <taxon>Chordata</taxon>
        <taxon>Craniata</taxon>
        <taxon>Vertebrata</taxon>
        <taxon>Euteleostomi</taxon>
        <taxon>Actinopterygii</taxon>
        <taxon>Neopterygii</taxon>
        <taxon>Teleostei</taxon>
        <taxon>Anguilliformes</taxon>
        <taxon>Anguillidae</taxon>
        <taxon>Anguilla</taxon>
    </lineage>
</organism>